<dbReference type="AlphaFoldDB" id="A0A484NRQ5"/>
<evidence type="ECO:0000256" key="2">
    <source>
        <dbReference type="ARBA" id="ARBA00022448"/>
    </source>
</evidence>
<protein>
    <submittedName>
        <fullName evidence="4">Uncharacterized protein</fullName>
    </submittedName>
</protein>
<keyword evidence="2" id="KW-0813">Transport</keyword>
<dbReference type="GO" id="GO:0008104">
    <property type="term" value="P:intracellular protein localization"/>
    <property type="evidence" value="ECO:0007669"/>
    <property type="project" value="TreeGrafter"/>
</dbReference>
<dbReference type="GO" id="GO:0000145">
    <property type="term" value="C:exocyst"/>
    <property type="evidence" value="ECO:0007669"/>
    <property type="project" value="InterPro"/>
</dbReference>
<keyword evidence="3" id="KW-0268">Exocytosis</keyword>
<comment type="similarity">
    <text evidence="1">Belongs to the EXO84 family.</text>
</comment>
<evidence type="ECO:0000313" key="5">
    <source>
        <dbReference type="Proteomes" id="UP000595140"/>
    </source>
</evidence>
<dbReference type="GO" id="GO:0006893">
    <property type="term" value="P:Golgi to plasma membrane transport"/>
    <property type="evidence" value="ECO:0007669"/>
    <property type="project" value="TreeGrafter"/>
</dbReference>
<dbReference type="OrthoDB" id="642193at2759"/>
<accession>A0A484NRQ5</accession>
<dbReference type="SUPFAM" id="SSF74788">
    <property type="entry name" value="Cullin repeat-like"/>
    <property type="match status" value="1"/>
</dbReference>
<dbReference type="EMBL" id="OOIL02006852">
    <property type="protein sequence ID" value="VFR03109.1"/>
    <property type="molecule type" value="Genomic_DNA"/>
</dbReference>
<dbReference type="GO" id="GO:0006887">
    <property type="term" value="P:exocytosis"/>
    <property type="evidence" value="ECO:0007669"/>
    <property type="project" value="UniProtKB-KW"/>
</dbReference>
<dbReference type="PANTHER" id="PTHR21426:SF15">
    <property type="entry name" value="EXOCYST COMPLEX COMPONENT EXO84A"/>
    <property type="match status" value="1"/>
</dbReference>
<reference evidence="4 5" key="1">
    <citation type="submission" date="2018-04" db="EMBL/GenBank/DDBJ databases">
        <authorList>
            <person name="Vogel A."/>
        </authorList>
    </citation>
    <scope>NUCLEOTIDE SEQUENCE [LARGE SCALE GENOMIC DNA]</scope>
</reference>
<dbReference type="Proteomes" id="UP000595140">
    <property type="component" value="Unassembled WGS sequence"/>
</dbReference>
<name>A0A484NRQ5_9ASTE</name>
<keyword evidence="5" id="KW-1185">Reference proteome</keyword>
<dbReference type="PANTHER" id="PTHR21426">
    <property type="entry name" value="EXOCYST COMPLEX COMPONENT 8"/>
    <property type="match status" value="1"/>
</dbReference>
<dbReference type="InterPro" id="IPR016159">
    <property type="entry name" value="Cullin_repeat-like_dom_sf"/>
</dbReference>
<gene>
    <name evidence="4" type="ORF">CCAM_LOCUS44884</name>
</gene>
<dbReference type="InterPro" id="IPR033961">
    <property type="entry name" value="Exo84"/>
</dbReference>
<sequence>MQRRWGICWGAEAEVGESVGDNNCEAEAKVEESVRRCRSPSLHQQLQSVVAALKRLGDGPHTHALLLMSHRRKLQTNMQPLRPSGVTHGVAYTAALSHLVFSTIAQGASDSMRSWRIRRSW</sequence>
<evidence type="ECO:0000256" key="1">
    <source>
        <dbReference type="ARBA" id="ARBA00007210"/>
    </source>
</evidence>
<evidence type="ECO:0000256" key="3">
    <source>
        <dbReference type="ARBA" id="ARBA00022483"/>
    </source>
</evidence>
<evidence type="ECO:0000313" key="4">
    <source>
        <dbReference type="EMBL" id="VFR03109.1"/>
    </source>
</evidence>
<organism evidence="4 5">
    <name type="scientific">Cuscuta campestris</name>
    <dbReference type="NCBI Taxonomy" id="132261"/>
    <lineage>
        <taxon>Eukaryota</taxon>
        <taxon>Viridiplantae</taxon>
        <taxon>Streptophyta</taxon>
        <taxon>Embryophyta</taxon>
        <taxon>Tracheophyta</taxon>
        <taxon>Spermatophyta</taxon>
        <taxon>Magnoliopsida</taxon>
        <taxon>eudicotyledons</taxon>
        <taxon>Gunneridae</taxon>
        <taxon>Pentapetalae</taxon>
        <taxon>asterids</taxon>
        <taxon>lamiids</taxon>
        <taxon>Solanales</taxon>
        <taxon>Convolvulaceae</taxon>
        <taxon>Cuscuteae</taxon>
        <taxon>Cuscuta</taxon>
        <taxon>Cuscuta subgen. Grammica</taxon>
        <taxon>Cuscuta sect. Cleistogrammica</taxon>
    </lineage>
</organism>
<proteinExistence type="inferred from homology"/>